<evidence type="ECO:0000313" key="2">
    <source>
        <dbReference type="Proteomes" id="UP000183995"/>
    </source>
</evidence>
<evidence type="ECO:0000313" key="1">
    <source>
        <dbReference type="EMBL" id="SHH53785.1"/>
    </source>
</evidence>
<sequence length="94" mass="10537">MRHMEICRKNAMLHPGQNNTLVYYIVVNDLKDFANDFACEIYGAGVTIVETGETEIVSDVTFSKNEIFSLIKLLSDHLVTPVAVSDVVSDWLCQ</sequence>
<dbReference type="Proteomes" id="UP000183995">
    <property type="component" value="Unassembled WGS sequence"/>
</dbReference>
<reference evidence="1 2" key="1">
    <citation type="submission" date="2016-11" db="EMBL/GenBank/DDBJ databases">
        <authorList>
            <person name="Jaros S."/>
            <person name="Januszkiewicz K."/>
            <person name="Wedrychowicz H."/>
        </authorList>
    </citation>
    <scope>NUCLEOTIDE SEQUENCE [LARGE SCALE GENOMIC DNA]</scope>
    <source>
        <strain evidence="1 2">DSM 10068</strain>
    </source>
</reference>
<keyword evidence="2" id="KW-1185">Reference proteome</keyword>
<dbReference type="EMBL" id="FQXV01000001">
    <property type="protein sequence ID" value="SHH53785.1"/>
    <property type="molecule type" value="Genomic_DNA"/>
</dbReference>
<organism evidence="1 2">
    <name type="scientific">Sporobacter termitidis DSM 10068</name>
    <dbReference type="NCBI Taxonomy" id="1123282"/>
    <lineage>
        <taxon>Bacteria</taxon>
        <taxon>Bacillati</taxon>
        <taxon>Bacillota</taxon>
        <taxon>Clostridia</taxon>
        <taxon>Eubacteriales</taxon>
        <taxon>Oscillospiraceae</taxon>
        <taxon>Sporobacter</taxon>
    </lineage>
</organism>
<name>A0A1M5TSJ2_9FIRM</name>
<proteinExistence type="predicted"/>
<gene>
    <name evidence="1" type="ORF">SAMN02745823_00217</name>
</gene>
<dbReference type="InterPro" id="IPR017016">
    <property type="entry name" value="UCP033595"/>
</dbReference>
<accession>A0A1M5TSJ2</accession>
<dbReference type="STRING" id="1123282.SAMN02745823_00217"/>
<dbReference type="Pfam" id="PF20124">
    <property type="entry name" value="DUF6514"/>
    <property type="match status" value="1"/>
</dbReference>
<dbReference type="AlphaFoldDB" id="A0A1M5TSJ2"/>
<protein>
    <submittedName>
        <fullName evidence="1">Uncharacterized protein</fullName>
    </submittedName>
</protein>